<accession>A0A8S1QH37</accession>
<name>A0A8S1QH37_9CILI</name>
<keyword evidence="2" id="KW-1185">Reference proteome</keyword>
<gene>
    <name evidence="1" type="ORF">PSON_ATCC_30995.1.T1060106</name>
</gene>
<comment type="caution">
    <text evidence="1">The sequence shown here is derived from an EMBL/GenBank/DDBJ whole genome shotgun (WGS) entry which is preliminary data.</text>
</comment>
<dbReference type="AlphaFoldDB" id="A0A8S1QH37"/>
<evidence type="ECO:0000313" key="1">
    <source>
        <dbReference type="EMBL" id="CAD8114626.1"/>
    </source>
</evidence>
<organism evidence="1 2">
    <name type="scientific">Paramecium sonneborni</name>
    <dbReference type="NCBI Taxonomy" id="65129"/>
    <lineage>
        <taxon>Eukaryota</taxon>
        <taxon>Sar</taxon>
        <taxon>Alveolata</taxon>
        <taxon>Ciliophora</taxon>
        <taxon>Intramacronucleata</taxon>
        <taxon>Oligohymenophorea</taxon>
        <taxon>Peniculida</taxon>
        <taxon>Parameciidae</taxon>
        <taxon>Paramecium</taxon>
    </lineage>
</organism>
<reference evidence="1" key="1">
    <citation type="submission" date="2021-01" db="EMBL/GenBank/DDBJ databases">
        <authorList>
            <consortium name="Genoscope - CEA"/>
            <person name="William W."/>
        </authorList>
    </citation>
    <scope>NUCLEOTIDE SEQUENCE</scope>
</reference>
<sequence length="292" mass="34370">MAEFQMPLSSIPNTKIYINENTMRKIILQNKGTTMNQTKGFSSMFTNVVCDLSNLETSTDSSSQKNLTGPTFAPHKKDKFRYHVQKPQVNLQTTNIYRVHRMPIDKKIIRTTVMPKIKPEEKAPESDLSLLPLNPNREQRSYSYKERPYYLEMQNQRKKSQVKLDPPSEIIGKSFDIKPPVTYKEEWTDTQPFNIQTIRQEIEKALEKCSPKKQNQQFLEPEVIQQKPNPSYMFIEDDRDRYGKQIYPISMPQPKPGPGQYETDNTSLNYKVNKIQERNTQKRLVQLWQQQF</sequence>
<dbReference type="OrthoDB" id="285324at2759"/>
<proteinExistence type="predicted"/>
<evidence type="ECO:0000313" key="2">
    <source>
        <dbReference type="Proteomes" id="UP000692954"/>
    </source>
</evidence>
<protein>
    <submittedName>
        <fullName evidence="1">Uncharacterized protein</fullName>
    </submittedName>
</protein>
<dbReference type="Proteomes" id="UP000692954">
    <property type="component" value="Unassembled WGS sequence"/>
</dbReference>
<dbReference type="EMBL" id="CAJJDN010000106">
    <property type="protein sequence ID" value="CAD8114626.1"/>
    <property type="molecule type" value="Genomic_DNA"/>
</dbReference>